<evidence type="ECO:0000259" key="1">
    <source>
        <dbReference type="Pfam" id="PF26449"/>
    </source>
</evidence>
<evidence type="ECO:0000313" key="2">
    <source>
        <dbReference type="EMBL" id="PJB15915.1"/>
    </source>
</evidence>
<evidence type="ECO:0000313" key="3">
    <source>
        <dbReference type="Proteomes" id="UP000230611"/>
    </source>
</evidence>
<dbReference type="InterPro" id="IPR058441">
    <property type="entry name" value="DUF8128"/>
</dbReference>
<dbReference type="Proteomes" id="UP000230611">
    <property type="component" value="Unassembled WGS sequence"/>
</dbReference>
<comment type="caution">
    <text evidence="2">The sequence shown here is derived from an EMBL/GenBank/DDBJ whole genome shotgun (WGS) entry which is preliminary data.</text>
</comment>
<dbReference type="AlphaFoldDB" id="A0A2M8AEG4"/>
<feature type="domain" description="DUF8128" evidence="1">
    <location>
        <begin position="10"/>
        <end position="318"/>
    </location>
</feature>
<dbReference type="Pfam" id="PF26449">
    <property type="entry name" value="DUF8128"/>
    <property type="match status" value="1"/>
</dbReference>
<proteinExistence type="predicted"/>
<dbReference type="EMBL" id="PFUO01000134">
    <property type="protein sequence ID" value="PJB15915.1"/>
    <property type="molecule type" value="Genomic_DNA"/>
</dbReference>
<organism evidence="2 3">
    <name type="scientific">Candidatus Falkowbacteria bacterium CG_4_9_14_3_um_filter_38_19</name>
    <dbReference type="NCBI Taxonomy" id="1974559"/>
    <lineage>
        <taxon>Bacteria</taxon>
        <taxon>Candidatus Falkowiibacteriota</taxon>
    </lineage>
</organism>
<protein>
    <recommendedName>
        <fullName evidence="1">DUF8128 domain-containing protein</fullName>
    </recommendedName>
</protein>
<gene>
    <name evidence="2" type="ORF">CO116_02980</name>
</gene>
<sequence>GEFQLFSSLEIVSIDGYIQYLIRTPEKFKELVESAVYSQYPDAEITEVDDYATPYPTKFPDEQYDIWGGEFILEKDNALPIRTYQDFEHTFGAPEVQYKDSMAALMDLMSSLKKGEQIWYQIILIPLHPKWSDIGDDVINKIIGEKVESKKNIVDKMGDALVEGIGNFSEFVYRLWGDIEEKKKEEKEVQFRMMNLKPRQKKQIEAIQEKVGKLCFGVKIRFIYLAKKEIINRAKAANGFVGFMKQFQASDLNAFKPDVGFHGTATKINYPIFYDYRMNVRKRKIMNAYKNRDDTAGRTPMVLNVEELATIWHFPIESVAKAPLIQKAPGRKVEPPASLPTIKETAAEDLLMKEKGNAGVNDIFLEEVTQDRTNKKVLPQATVVKGLPPDNLPFV</sequence>
<feature type="non-terminal residue" evidence="2">
    <location>
        <position position="1"/>
    </location>
</feature>
<reference evidence="3" key="1">
    <citation type="submission" date="2017-09" db="EMBL/GenBank/DDBJ databases">
        <title>Depth-based differentiation of microbial function through sediment-hosted aquifers and enrichment of novel symbionts in the deep terrestrial subsurface.</title>
        <authorList>
            <person name="Probst A.J."/>
            <person name="Ladd B."/>
            <person name="Jarett J.K."/>
            <person name="Geller-Mcgrath D.E."/>
            <person name="Sieber C.M.K."/>
            <person name="Emerson J.B."/>
            <person name="Anantharaman K."/>
            <person name="Thomas B.C."/>
            <person name="Malmstrom R."/>
            <person name="Stieglmeier M."/>
            <person name="Klingl A."/>
            <person name="Woyke T."/>
            <person name="Ryan C.M."/>
            <person name="Banfield J.F."/>
        </authorList>
    </citation>
    <scope>NUCLEOTIDE SEQUENCE [LARGE SCALE GENOMIC DNA]</scope>
</reference>
<name>A0A2M8AEG4_9BACT</name>
<accession>A0A2M8AEG4</accession>